<accession>A0A916WA00</accession>
<dbReference type="GO" id="GO:0020037">
    <property type="term" value="F:heme binding"/>
    <property type="evidence" value="ECO:0007669"/>
    <property type="project" value="InterPro"/>
</dbReference>
<dbReference type="RefSeq" id="WP_188722572.1">
    <property type="nucleotide sequence ID" value="NZ_BMIF01000015.1"/>
</dbReference>
<sequence>MIRLRMLPPVLLGLALGAGSTATGASAQQLDLDEVFRCSGETVSQDNCLAARQVLLNDCTTCHTFVPIVMQSFDENGWRGLLTRHVENGRVTQVPPEQIENLRLYLAENFNGDLPPPDLPPALLETWTSY</sequence>
<evidence type="ECO:0000256" key="1">
    <source>
        <dbReference type="SAM" id="SignalP"/>
    </source>
</evidence>
<proteinExistence type="predicted"/>
<evidence type="ECO:0000313" key="2">
    <source>
        <dbReference type="EMBL" id="GGA79201.1"/>
    </source>
</evidence>
<name>A0A916WA00_9HYPH</name>
<evidence type="ECO:0008006" key="4">
    <source>
        <dbReference type="Google" id="ProtNLM"/>
    </source>
</evidence>
<keyword evidence="1" id="KW-0732">Signal</keyword>
<feature type="chain" id="PRO_5037426253" description="Cytochrome c domain-containing protein" evidence="1">
    <location>
        <begin position="28"/>
        <end position="130"/>
    </location>
</feature>
<dbReference type="Gene3D" id="1.10.760.10">
    <property type="entry name" value="Cytochrome c-like domain"/>
    <property type="match status" value="1"/>
</dbReference>
<dbReference type="EMBL" id="BMIF01000015">
    <property type="protein sequence ID" value="GGA79201.1"/>
    <property type="molecule type" value="Genomic_DNA"/>
</dbReference>
<dbReference type="GO" id="GO:0009055">
    <property type="term" value="F:electron transfer activity"/>
    <property type="evidence" value="ECO:0007669"/>
    <property type="project" value="InterPro"/>
</dbReference>
<comment type="caution">
    <text evidence="2">The sequence shown here is derived from an EMBL/GenBank/DDBJ whole genome shotgun (WGS) entry which is preliminary data.</text>
</comment>
<gene>
    <name evidence="2" type="ORF">GCM10011385_36730</name>
</gene>
<dbReference type="InterPro" id="IPR036909">
    <property type="entry name" value="Cyt_c-like_dom_sf"/>
</dbReference>
<dbReference type="AlphaFoldDB" id="A0A916WA00"/>
<reference evidence="2" key="1">
    <citation type="journal article" date="2014" name="Int. J. Syst. Evol. Microbiol.">
        <title>Complete genome sequence of Corynebacterium casei LMG S-19264T (=DSM 44701T), isolated from a smear-ripened cheese.</title>
        <authorList>
            <consortium name="US DOE Joint Genome Institute (JGI-PGF)"/>
            <person name="Walter F."/>
            <person name="Albersmeier A."/>
            <person name="Kalinowski J."/>
            <person name="Ruckert C."/>
        </authorList>
    </citation>
    <scope>NUCLEOTIDE SEQUENCE</scope>
    <source>
        <strain evidence="2">CGMCC 1.15320</strain>
    </source>
</reference>
<evidence type="ECO:0000313" key="3">
    <source>
        <dbReference type="Proteomes" id="UP000636264"/>
    </source>
</evidence>
<dbReference type="Proteomes" id="UP000636264">
    <property type="component" value="Unassembled WGS sequence"/>
</dbReference>
<organism evidence="2 3">
    <name type="scientific">Nitratireductor aestuarii</name>
    <dbReference type="NCBI Taxonomy" id="1735103"/>
    <lineage>
        <taxon>Bacteria</taxon>
        <taxon>Pseudomonadati</taxon>
        <taxon>Pseudomonadota</taxon>
        <taxon>Alphaproteobacteria</taxon>
        <taxon>Hyphomicrobiales</taxon>
        <taxon>Phyllobacteriaceae</taxon>
        <taxon>Nitratireductor</taxon>
    </lineage>
</organism>
<feature type="signal peptide" evidence="1">
    <location>
        <begin position="1"/>
        <end position="27"/>
    </location>
</feature>
<reference evidence="2" key="2">
    <citation type="submission" date="2020-09" db="EMBL/GenBank/DDBJ databases">
        <authorList>
            <person name="Sun Q."/>
            <person name="Zhou Y."/>
        </authorList>
    </citation>
    <scope>NUCLEOTIDE SEQUENCE</scope>
    <source>
        <strain evidence="2">CGMCC 1.15320</strain>
    </source>
</reference>
<protein>
    <recommendedName>
        <fullName evidence="4">Cytochrome c domain-containing protein</fullName>
    </recommendedName>
</protein>
<keyword evidence="3" id="KW-1185">Reference proteome</keyword>